<dbReference type="RefSeq" id="WP_218469248.1">
    <property type="nucleotide sequence ID" value="NZ_BAABJN010000008.1"/>
</dbReference>
<sequence>MQLPQVDTGIELVIDRYRRHISSGLATVAQLSGGTFEQEAQGCWVLGGDGCRYLDVGGFGVFLLGHSHPAVVEAVCTQVRRRALATRMLLDPVLAQAAETVARSAPAGLDYVHFVNSGAEAVETAIKIARLHGCRGIISAHGGFHGKTMGALSVTSNDKLREPFRPLLPEVTAVPFGDAAALATALEAAPQSCCVIVEPVQGEGGVRIPPPGYLTQVRDLCTASDAVFVLDEVQTGLGRLGRWWGAEFDAVVPDILLVGKGLSGGVVPVAAAICSAPVYAPLSADPFLHPGTFAGNPLAAMAAHTVVQVIEQEGIVDAAAALGERLLARLTEVLMGECPELVTEVRGRGLMIGIDCVSPPVATELTLGLRQRAVLTNPSINAGTVVRLTPAAVMSPADEEFLFHALAETAADINKFGHRYR</sequence>
<dbReference type="EMBL" id="CP078145">
    <property type="protein sequence ID" value="QXN88365.1"/>
    <property type="molecule type" value="Genomic_DNA"/>
</dbReference>
<dbReference type="InterPro" id="IPR049704">
    <property type="entry name" value="Aminotrans_3_PPA_site"/>
</dbReference>
<comment type="similarity">
    <text evidence="4">Belongs to the class-III pyridoxal-phosphate-dependent aminotransferase family.</text>
</comment>
<dbReference type="PANTHER" id="PTHR11986">
    <property type="entry name" value="AMINOTRANSFERASE CLASS III"/>
    <property type="match status" value="1"/>
</dbReference>
<evidence type="ECO:0000313" key="5">
    <source>
        <dbReference type="EMBL" id="QXN88365.1"/>
    </source>
</evidence>
<organism evidence="5 6">
    <name type="scientific">Nocardia iowensis</name>
    <dbReference type="NCBI Taxonomy" id="204891"/>
    <lineage>
        <taxon>Bacteria</taxon>
        <taxon>Bacillati</taxon>
        <taxon>Actinomycetota</taxon>
        <taxon>Actinomycetes</taxon>
        <taxon>Mycobacteriales</taxon>
        <taxon>Nocardiaceae</taxon>
        <taxon>Nocardia</taxon>
    </lineage>
</organism>
<dbReference type="PIRSF" id="PIRSF000521">
    <property type="entry name" value="Transaminase_4ab_Lys_Orn"/>
    <property type="match status" value="1"/>
</dbReference>
<dbReference type="Proteomes" id="UP000694257">
    <property type="component" value="Chromosome"/>
</dbReference>
<evidence type="ECO:0000256" key="4">
    <source>
        <dbReference type="RuleBase" id="RU003560"/>
    </source>
</evidence>
<gene>
    <name evidence="5" type="ORF">KV110_22455</name>
</gene>
<dbReference type="InterPro" id="IPR005814">
    <property type="entry name" value="Aminotrans_3"/>
</dbReference>
<accession>A0ABX8RIT3</accession>
<dbReference type="InterPro" id="IPR050103">
    <property type="entry name" value="Class-III_PLP-dep_AT"/>
</dbReference>
<dbReference type="GO" id="GO:0008483">
    <property type="term" value="F:transaminase activity"/>
    <property type="evidence" value="ECO:0007669"/>
    <property type="project" value="UniProtKB-KW"/>
</dbReference>
<evidence type="ECO:0000256" key="2">
    <source>
        <dbReference type="ARBA" id="ARBA00022576"/>
    </source>
</evidence>
<keyword evidence="6" id="KW-1185">Reference proteome</keyword>
<comment type="cofactor">
    <cofactor evidence="1">
        <name>pyridoxal 5'-phosphate</name>
        <dbReference type="ChEBI" id="CHEBI:597326"/>
    </cofactor>
</comment>
<protein>
    <submittedName>
        <fullName evidence="5">Aminotransferase class III-fold pyridoxal phosphate-dependent enzyme</fullName>
    </submittedName>
</protein>
<keyword evidence="4" id="KW-0663">Pyridoxal phosphate</keyword>
<reference evidence="5 6" key="1">
    <citation type="submission" date="2021-07" db="EMBL/GenBank/DDBJ databases">
        <title>Whole Genome Sequence of Nocardia Iowensis.</title>
        <authorList>
            <person name="Lamm A."/>
            <person name="Collins-Fairclough A.M."/>
            <person name="Bunk B."/>
            <person name="Sproer C."/>
        </authorList>
    </citation>
    <scope>NUCLEOTIDE SEQUENCE [LARGE SCALE GENOMIC DNA]</scope>
    <source>
        <strain evidence="5 6">NRRL 5646</strain>
    </source>
</reference>
<keyword evidence="3" id="KW-0808">Transferase</keyword>
<evidence type="ECO:0000256" key="1">
    <source>
        <dbReference type="ARBA" id="ARBA00001933"/>
    </source>
</evidence>
<evidence type="ECO:0000313" key="6">
    <source>
        <dbReference type="Proteomes" id="UP000694257"/>
    </source>
</evidence>
<proteinExistence type="inferred from homology"/>
<dbReference type="PROSITE" id="PS00600">
    <property type="entry name" value="AA_TRANSFER_CLASS_3"/>
    <property type="match status" value="1"/>
</dbReference>
<name>A0ABX8RIT3_NOCIO</name>
<dbReference type="Pfam" id="PF00202">
    <property type="entry name" value="Aminotran_3"/>
    <property type="match status" value="1"/>
</dbReference>
<dbReference type="CDD" id="cd00610">
    <property type="entry name" value="OAT_like"/>
    <property type="match status" value="1"/>
</dbReference>
<evidence type="ECO:0000256" key="3">
    <source>
        <dbReference type="ARBA" id="ARBA00022679"/>
    </source>
</evidence>
<keyword evidence="2 5" id="KW-0032">Aminotransferase</keyword>
<dbReference type="PANTHER" id="PTHR11986:SF79">
    <property type="entry name" value="ACETYLORNITHINE AMINOTRANSFERASE, MITOCHONDRIAL"/>
    <property type="match status" value="1"/>
</dbReference>